<gene>
    <name evidence="7" type="ORF">BRAFLDRAFT_66649</name>
</gene>
<dbReference type="InterPro" id="IPR036186">
    <property type="entry name" value="Serpin_sf"/>
</dbReference>
<evidence type="ECO:0000256" key="2">
    <source>
        <dbReference type="ARBA" id="ARBA00022690"/>
    </source>
</evidence>
<dbReference type="STRING" id="7739.C3YTM6"/>
<dbReference type="InterPro" id="IPR023796">
    <property type="entry name" value="Serpin_dom"/>
</dbReference>
<dbReference type="InterPro" id="IPR042178">
    <property type="entry name" value="Serpin_sf_1"/>
</dbReference>
<dbReference type="EMBL" id="GG666552">
    <property type="protein sequence ID" value="EEN56153.1"/>
    <property type="molecule type" value="Genomic_DNA"/>
</dbReference>
<evidence type="ECO:0000313" key="7">
    <source>
        <dbReference type="EMBL" id="EEN56153.1"/>
    </source>
</evidence>
<dbReference type="AlphaFoldDB" id="C3YTM6"/>
<evidence type="ECO:0000256" key="3">
    <source>
        <dbReference type="ARBA" id="ARBA00022729"/>
    </source>
</evidence>
<dbReference type="GO" id="GO:0005615">
    <property type="term" value="C:extracellular space"/>
    <property type="evidence" value="ECO:0007669"/>
    <property type="project" value="InterPro"/>
</dbReference>
<dbReference type="InterPro" id="IPR042185">
    <property type="entry name" value="Serpin_sf_2"/>
</dbReference>
<dbReference type="GO" id="GO:0004867">
    <property type="term" value="F:serine-type endopeptidase inhibitor activity"/>
    <property type="evidence" value="ECO:0007669"/>
    <property type="project" value="UniProtKB-KW"/>
</dbReference>
<sequence>MSEDDVAECNSAFALSLYRQLSQRTDGNIFFSPYSISAALAMTYMGARHTTADQMAEVLHLTEGDFHQAFSNLSRAMFGNLKKHTLVQANKLFGQQGMKLEDDFLSGTSRYYNARMEKVDFFDEERSRSRINSWVSTQTKRKINDLIPKGVLNALTRLVLVNAVYFKGTWQTQFDPRETYDRKFFASSGNHVTTPTMHQRGKFRMADLPNLRCRMLELPYAGDELAMFVILPKQMFGLKDLEAVLTSEALLDATRSKSLQEVRSLDVALPKFRLTHALSLKDQLTALGMTDLFSMETADLSGVTGEKGLHVSEVLHKAFVEVNEEGSEAAAATAVVMRGRSGNFGRSFMVNRPFLFFIQHKPTGTILFLGRVTNPNE</sequence>
<dbReference type="CDD" id="cd19590">
    <property type="entry name" value="serpin_thermopin-like"/>
    <property type="match status" value="1"/>
</dbReference>
<dbReference type="PANTHER" id="PTHR11461:SF342">
    <property type="entry name" value="SERINE PROTEASE INHIBITOR 28DC"/>
    <property type="match status" value="1"/>
</dbReference>
<dbReference type="InterPro" id="IPR000215">
    <property type="entry name" value="Serpin_fam"/>
</dbReference>
<dbReference type="Pfam" id="PF00079">
    <property type="entry name" value="Serpin"/>
    <property type="match status" value="1"/>
</dbReference>
<protein>
    <recommendedName>
        <fullName evidence="6">Serpin domain-containing protein</fullName>
    </recommendedName>
</protein>
<dbReference type="PROSITE" id="PS00284">
    <property type="entry name" value="SERPIN"/>
    <property type="match status" value="1"/>
</dbReference>
<proteinExistence type="inferred from homology"/>
<dbReference type="InParanoid" id="C3YTM6"/>
<dbReference type="InterPro" id="IPR023795">
    <property type="entry name" value="Serpin_CS"/>
</dbReference>
<dbReference type="eggNOG" id="KOG2392">
    <property type="taxonomic scope" value="Eukaryota"/>
</dbReference>
<dbReference type="Gene3D" id="3.30.497.10">
    <property type="entry name" value="Antithrombin, subunit I, domain 2"/>
    <property type="match status" value="1"/>
</dbReference>
<evidence type="ECO:0000256" key="1">
    <source>
        <dbReference type="ARBA" id="ARBA00009500"/>
    </source>
</evidence>
<dbReference type="PANTHER" id="PTHR11461">
    <property type="entry name" value="SERINE PROTEASE INHIBITOR, SERPIN"/>
    <property type="match status" value="1"/>
</dbReference>
<dbReference type="Gene3D" id="2.30.39.10">
    <property type="entry name" value="Alpha-1-antitrypsin, domain 1"/>
    <property type="match status" value="1"/>
</dbReference>
<organism>
    <name type="scientific">Branchiostoma floridae</name>
    <name type="common">Florida lancelet</name>
    <name type="synonym">Amphioxus</name>
    <dbReference type="NCBI Taxonomy" id="7739"/>
    <lineage>
        <taxon>Eukaryota</taxon>
        <taxon>Metazoa</taxon>
        <taxon>Chordata</taxon>
        <taxon>Cephalochordata</taxon>
        <taxon>Leptocardii</taxon>
        <taxon>Amphioxiformes</taxon>
        <taxon>Branchiostomatidae</taxon>
        <taxon>Branchiostoma</taxon>
    </lineage>
</organism>
<accession>C3YTM6</accession>
<reference evidence="7" key="1">
    <citation type="journal article" date="2008" name="Nature">
        <title>The amphioxus genome and the evolution of the chordate karyotype.</title>
        <authorList>
            <consortium name="US DOE Joint Genome Institute (JGI-PGF)"/>
            <person name="Putnam N.H."/>
            <person name="Butts T."/>
            <person name="Ferrier D.E.K."/>
            <person name="Furlong R.F."/>
            <person name="Hellsten U."/>
            <person name="Kawashima T."/>
            <person name="Robinson-Rechavi M."/>
            <person name="Shoguchi E."/>
            <person name="Terry A."/>
            <person name="Yu J.-K."/>
            <person name="Benito-Gutierrez E.L."/>
            <person name="Dubchak I."/>
            <person name="Garcia-Fernandez J."/>
            <person name="Gibson-Brown J.J."/>
            <person name="Grigoriev I.V."/>
            <person name="Horton A.C."/>
            <person name="de Jong P.J."/>
            <person name="Jurka J."/>
            <person name="Kapitonov V.V."/>
            <person name="Kohara Y."/>
            <person name="Kuroki Y."/>
            <person name="Lindquist E."/>
            <person name="Lucas S."/>
            <person name="Osoegawa K."/>
            <person name="Pennacchio L.A."/>
            <person name="Salamov A.A."/>
            <person name="Satou Y."/>
            <person name="Sauka-Spengler T."/>
            <person name="Schmutz J."/>
            <person name="Shin-I T."/>
            <person name="Toyoda A."/>
            <person name="Bronner-Fraser M."/>
            <person name="Fujiyama A."/>
            <person name="Holland L.Z."/>
            <person name="Holland P.W.H."/>
            <person name="Satoh N."/>
            <person name="Rokhsar D.S."/>
        </authorList>
    </citation>
    <scope>NUCLEOTIDE SEQUENCE [LARGE SCALE GENOMIC DNA]</scope>
    <source>
        <strain evidence="7">S238N-H82</strain>
        <tissue evidence="7">Testes</tissue>
    </source>
</reference>
<dbReference type="SUPFAM" id="SSF56574">
    <property type="entry name" value="Serpins"/>
    <property type="match status" value="1"/>
</dbReference>
<comment type="similarity">
    <text evidence="1 5">Belongs to the serpin family.</text>
</comment>
<dbReference type="SMART" id="SM00093">
    <property type="entry name" value="SERPIN"/>
    <property type="match status" value="1"/>
</dbReference>
<feature type="domain" description="Serpin" evidence="6">
    <location>
        <begin position="15"/>
        <end position="375"/>
    </location>
</feature>
<dbReference type="MEROPS" id="I04.057"/>
<keyword evidence="2" id="KW-0646">Protease inhibitor</keyword>
<dbReference type="FunFam" id="3.30.497.10:FF:000006">
    <property type="entry name" value="Plasminogen activator inhibitor 1"/>
    <property type="match status" value="1"/>
</dbReference>
<keyword evidence="4" id="KW-0722">Serine protease inhibitor</keyword>
<name>C3YTM6_BRAFL</name>
<evidence type="ECO:0000256" key="5">
    <source>
        <dbReference type="RuleBase" id="RU000411"/>
    </source>
</evidence>
<evidence type="ECO:0000256" key="4">
    <source>
        <dbReference type="ARBA" id="ARBA00022900"/>
    </source>
</evidence>
<keyword evidence="3" id="KW-0732">Signal</keyword>
<evidence type="ECO:0000259" key="6">
    <source>
        <dbReference type="SMART" id="SM00093"/>
    </source>
</evidence>